<sequence length="166" mass="18112">MLPRRRGSNPPAYVPIHTPVGAVTRQNFPRRLELSTTGCETCEFANKSRRRPRRPSGTHGTPARTRPGAWTRLLRLASSPPSAPTMHHTAWTSDVLRPARKSSPQPTKQKAKAKGKDKENALPRSPAARRLDALIAALQPDAPPPARGAPACFCQGASHRPTIQSR</sequence>
<feature type="region of interest" description="Disordered" evidence="1">
    <location>
        <begin position="43"/>
        <end position="166"/>
    </location>
</feature>
<evidence type="ECO:0000256" key="1">
    <source>
        <dbReference type="SAM" id="MobiDB-lite"/>
    </source>
</evidence>
<feature type="compositionally biased region" description="Basic residues" evidence="1">
    <location>
        <begin position="47"/>
        <end position="56"/>
    </location>
</feature>
<proteinExistence type="predicted"/>
<name>A0A4Y9YJ32_9AGAM</name>
<comment type="caution">
    <text evidence="2">The sequence shown here is derived from an EMBL/GenBank/DDBJ whole genome shotgun (WGS) entry which is preliminary data.</text>
</comment>
<dbReference type="Proteomes" id="UP000298327">
    <property type="component" value="Unassembled WGS sequence"/>
</dbReference>
<evidence type="ECO:0000313" key="3">
    <source>
        <dbReference type="Proteomes" id="UP000298327"/>
    </source>
</evidence>
<accession>A0A4Y9YJ32</accession>
<evidence type="ECO:0000313" key="2">
    <source>
        <dbReference type="EMBL" id="TFY61461.1"/>
    </source>
</evidence>
<dbReference type="AlphaFoldDB" id="A0A4Y9YJ32"/>
<protein>
    <submittedName>
        <fullName evidence="2">Uncharacterized protein</fullName>
    </submittedName>
</protein>
<organism evidence="2 3">
    <name type="scientific">Dentipellis fragilis</name>
    <dbReference type="NCBI Taxonomy" id="205917"/>
    <lineage>
        <taxon>Eukaryota</taxon>
        <taxon>Fungi</taxon>
        <taxon>Dikarya</taxon>
        <taxon>Basidiomycota</taxon>
        <taxon>Agaricomycotina</taxon>
        <taxon>Agaricomycetes</taxon>
        <taxon>Russulales</taxon>
        <taxon>Hericiaceae</taxon>
        <taxon>Dentipellis</taxon>
    </lineage>
</organism>
<keyword evidence="3" id="KW-1185">Reference proteome</keyword>
<dbReference type="EMBL" id="SEOQ01000509">
    <property type="protein sequence ID" value="TFY61461.1"/>
    <property type="molecule type" value="Genomic_DNA"/>
</dbReference>
<gene>
    <name evidence="2" type="ORF">EVG20_g7043</name>
</gene>
<reference evidence="2 3" key="1">
    <citation type="submission" date="2019-02" db="EMBL/GenBank/DDBJ databases">
        <title>Genome sequencing of the rare red list fungi Dentipellis fragilis.</title>
        <authorList>
            <person name="Buettner E."/>
            <person name="Kellner H."/>
        </authorList>
    </citation>
    <scope>NUCLEOTIDE SEQUENCE [LARGE SCALE GENOMIC DNA]</scope>
    <source>
        <strain evidence="2 3">DSM 105465</strain>
    </source>
</reference>